<protein>
    <submittedName>
        <fullName evidence="3">Ribbon-helix-helix protein, CopG family</fullName>
    </submittedName>
</protein>
<reference evidence="3 4" key="1">
    <citation type="journal article" date="2019" name="Nat. Microbiol.">
        <title>Mediterranean grassland soil C-N compound turnover is dependent on rainfall and depth, and is mediated by genomically divergent microorganisms.</title>
        <authorList>
            <person name="Diamond S."/>
            <person name="Andeer P.F."/>
            <person name="Li Z."/>
            <person name="Crits-Christoph A."/>
            <person name="Burstein D."/>
            <person name="Anantharaman K."/>
            <person name="Lane K.R."/>
            <person name="Thomas B.C."/>
            <person name="Pan C."/>
            <person name="Northen T.R."/>
            <person name="Banfield J.F."/>
        </authorList>
    </citation>
    <scope>NUCLEOTIDE SEQUENCE [LARGE SCALE GENOMIC DNA]</scope>
    <source>
        <strain evidence="3">NP_3</strain>
    </source>
</reference>
<dbReference type="InterPro" id="IPR002145">
    <property type="entry name" value="CopG"/>
</dbReference>
<evidence type="ECO:0000256" key="1">
    <source>
        <dbReference type="SAM" id="MobiDB-lite"/>
    </source>
</evidence>
<accession>A0A537K544</accession>
<evidence type="ECO:0000313" key="4">
    <source>
        <dbReference type="Proteomes" id="UP000318509"/>
    </source>
</evidence>
<dbReference type="Pfam" id="PF01402">
    <property type="entry name" value="RHH_1"/>
    <property type="match status" value="1"/>
</dbReference>
<dbReference type="InterPro" id="IPR010985">
    <property type="entry name" value="Ribbon_hlx_hlx"/>
</dbReference>
<dbReference type="EMBL" id="VBAK01000106">
    <property type="protein sequence ID" value="TMI90888.1"/>
    <property type="molecule type" value="Genomic_DNA"/>
</dbReference>
<evidence type="ECO:0000259" key="2">
    <source>
        <dbReference type="Pfam" id="PF01402"/>
    </source>
</evidence>
<sequence>MTTSVRLDPETERSLTRLARSSGRSRSAIIRDAILRLSEETAGAPAGPTFHDTIADVIGIVNRGRGSRAARSEELLRAMFAKRRAKR</sequence>
<dbReference type="Proteomes" id="UP000318509">
    <property type="component" value="Unassembled WGS sequence"/>
</dbReference>
<dbReference type="AlphaFoldDB" id="A0A537K544"/>
<comment type="caution">
    <text evidence="3">The sequence shown here is derived from an EMBL/GenBank/DDBJ whole genome shotgun (WGS) entry which is preliminary data.</text>
</comment>
<organism evidence="3 4">
    <name type="scientific">Candidatus Segetimicrobium genomatis</name>
    <dbReference type="NCBI Taxonomy" id="2569760"/>
    <lineage>
        <taxon>Bacteria</taxon>
        <taxon>Bacillati</taxon>
        <taxon>Candidatus Sysuimicrobiota</taxon>
        <taxon>Candidatus Sysuimicrobiia</taxon>
        <taxon>Candidatus Sysuimicrobiales</taxon>
        <taxon>Candidatus Segetimicrobiaceae</taxon>
        <taxon>Candidatus Segetimicrobium</taxon>
    </lineage>
</organism>
<dbReference type="CDD" id="cd21631">
    <property type="entry name" value="RHH_CopG_NikR-like"/>
    <property type="match status" value="1"/>
</dbReference>
<evidence type="ECO:0000313" key="3">
    <source>
        <dbReference type="EMBL" id="TMI90888.1"/>
    </source>
</evidence>
<feature type="domain" description="Ribbon-helix-helix protein CopG" evidence="2">
    <location>
        <begin position="2"/>
        <end position="37"/>
    </location>
</feature>
<name>A0A537K544_9BACT</name>
<feature type="region of interest" description="Disordered" evidence="1">
    <location>
        <begin position="1"/>
        <end position="21"/>
    </location>
</feature>
<proteinExistence type="predicted"/>
<gene>
    <name evidence="3" type="ORF">E6H00_05515</name>
</gene>
<dbReference type="SUPFAM" id="SSF47598">
    <property type="entry name" value="Ribbon-helix-helix"/>
    <property type="match status" value="1"/>
</dbReference>
<dbReference type="GO" id="GO:0006355">
    <property type="term" value="P:regulation of DNA-templated transcription"/>
    <property type="evidence" value="ECO:0007669"/>
    <property type="project" value="InterPro"/>
</dbReference>